<protein>
    <submittedName>
        <fullName evidence="5">Branched-chain amino acid transport system ATP-binding protein</fullName>
    </submittedName>
</protein>
<evidence type="ECO:0000313" key="5">
    <source>
        <dbReference type="EMBL" id="MDQ0470351.1"/>
    </source>
</evidence>
<evidence type="ECO:0000256" key="1">
    <source>
        <dbReference type="ARBA" id="ARBA00022448"/>
    </source>
</evidence>
<dbReference type="InterPro" id="IPR003439">
    <property type="entry name" value="ABC_transporter-like_ATP-bd"/>
</dbReference>
<dbReference type="Pfam" id="PF00005">
    <property type="entry name" value="ABC_tran"/>
    <property type="match status" value="1"/>
</dbReference>
<evidence type="ECO:0000259" key="4">
    <source>
        <dbReference type="PROSITE" id="PS50893"/>
    </source>
</evidence>
<accession>A0ABU0J7V0</accession>
<dbReference type="SUPFAM" id="SSF52540">
    <property type="entry name" value="P-loop containing nucleoside triphosphate hydrolases"/>
    <property type="match status" value="1"/>
</dbReference>
<proteinExistence type="predicted"/>
<organism evidence="5 6">
    <name type="scientific">Labrys wisconsinensis</name>
    <dbReference type="NCBI Taxonomy" id="425677"/>
    <lineage>
        <taxon>Bacteria</taxon>
        <taxon>Pseudomonadati</taxon>
        <taxon>Pseudomonadota</taxon>
        <taxon>Alphaproteobacteria</taxon>
        <taxon>Hyphomicrobiales</taxon>
        <taxon>Xanthobacteraceae</taxon>
        <taxon>Labrys</taxon>
    </lineage>
</organism>
<dbReference type="Gene3D" id="3.40.50.300">
    <property type="entry name" value="P-loop containing nucleotide triphosphate hydrolases"/>
    <property type="match status" value="1"/>
</dbReference>
<sequence length="250" mass="26181">MAAILSLRGISKRYGAVVVARDLDLELGEGEALGMLGPNGAGKSTLFGLITGTIAPNAGTIRFGGLDITRVPASRRCRMGMARSFQVPQPFGGMTVFENCVVAGAFAGGCGEREVYGRAAAVLERCGLTSKANVRASALTLLDRKRLELARALTTRPRLLLLDEVAGGLSEPECEILTALIRDILTTGLSLIWIEHVVHALTAVVERVVVLAGGSFIADGRPEAVLRHPKVAEVYMGIPADAALPAAAVP</sequence>
<dbReference type="PROSITE" id="PS50893">
    <property type="entry name" value="ABC_TRANSPORTER_2"/>
    <property type="match status" value="1"/>
</dbReference>
<feature type="domain" description="ABC transporter" evidence="4">
    <location>
        <begin position="5"/>
        <end position="238"/>
    </location>
</feature>
<evidence type="ECO:0000313" key="6">
    <source>
        <dbReference type="Proteomes" id="UP001242480"/>
    </source>
</evidence>
<dbReference type="GO" id="GO:0005524">
    <property type="term" value="F:ATP binding"/>
    <property type="evidence" value="ECO:0007669"/>
    <property type="project" value="UniProtKB-KW"/>
</dbReference>
<dbReference type="RefSeq" id="WP_307274269.1">
    <property type="nucleotide sequence ID" value="NZ_JAUSVX010000006.1"/>
</dbReference>
<dbReference type="PANTHER" id="PTHR45772">
    <property type="entry name" value="CONSERVED COMPONENT OF ABC TRANSPORTER FOR NATURAL AMINO ACIDS-RELATED"/>
    <property type="match status" value="1"/>
</dbReference>
<dbReference type="InterPro" id="IPR051120">
    <property type="entry name" value="ABC_AA/LPS_Transport"/>
</dbReference>
<comment type="caution">
    <text evidence="5">The sequence shown here is derived from an EMBL/GenBank/DDBJ whole genome shotgun (WGS) entry which is preliminary data.</text>
</comment>
<gene>
    <name evidence="5" type="ORF">QO011_003370</name>
</gene>
<evidence type="ECO:0000256" key="3">
    <source>
        <dbReference type="ARBA" id="ARBA00022840"/>
    </source>
</evidence>
<keyword evidence="6" id="KW-1185">Reference proteome</keyword>
<dbReference type="InterPro" id="IPR027417">
    <property type="entry name" value="P-loop_NTPase"/>
</dbReference>
<dbReference type="Proteomes" id="UP001242480">
    <property type="component" value="Unassembled WGS sequence"/>
</dbReference>
<name>A0ABU0J7V0_9HYPH</name>
<keyword evidence="1" id="KW-0813">Transport</keyword>
<dbReference type="PANTHER" id="PTHR45772:SF7">
    <property type="entry name" value="AMINO ACID ABC TRANSPORTER ATP-BINDING PROTEIN"/>
    <property type="match status" value="1"/>
</dbReference>
<keyword evidence="3 5" id="KW-0067">ATP-binding</keyword>
<reference evidence="5 6" key="1">
    <citation type="submission" date="2023-07" db="EMBL/GenBank/DDBJ databases">
        <title>Genomic Encyclopedia of Type Strains, Phase IV (KMG-IV): sequencing the most valuable type-strain genomes for metagenomic binning, comparative biology and taxonomic classification.</title>
        <authorList>
            <person name="Goeker M."/>
        </authorList>
    </citation>
    <scope>NUCLEOTIDE SEQUENCE [LARGE SCALE GENOMIC DNA]</scope>
    <source>
        <strain evidence="5 6">DSM 19619</strain>
    </source>
</reference>
<dbReference type="EMBL" id="JAUSVX010000006">
    <property type="protein sequence ID" value="MDQ0470351.1"/>
    <property type="molecule type" value="Genomic_DNA"/>
</dbReference>
<keyword evidence="2" id="KW-0547">Nucleotide-binding</keyword>
<evidence type="ECO:0000256" key="2">
    <source>
        <dbReference type="ARBA" id="ARBA00022741"/>
    </source>
</evidence>